<evidence type="ECO:0000313" key="1">
    <source>
        <dbReference type="EMBL" id="RAJ03914.1"/>
    </source>
</evidence>
<accession>A0A327QJK8</accession>
<proteinExistence type="predicted"/>
<comment type="caution">
    <text evidence="1">The sequence shown here is derived from an EMBL/GenBank/DDBJ whole genome shotgun (WGS) entry which is preliminary data.</text>
</comment>
<evidence type="ECO:0000313" key="2">
    <source>
        <dbReference type="Proteomes" id="UP000249547"/>
    </source>
</evidence>
<gene>
    <name evidence="1" type="ORF">LX64_02791</name>
</gene>
<organism evidence="1 2">
    <name type="scientific">Chitinophaga skermanii</name>
    <dbReference type="NCBI Taxonomy" id="331697"/>
    <lineage>
        <taxon>Bacteria</taxon>
        <taxon>Pseudomonadati</taxon>
        <taxon>Bacteroidota</taxon>
        <taxon>Chitinophagia</taxon>
        <taxon>Chitinophagales</taxon>
        <taxon>Chitinophagaceae</taxon>
        <taxon>Chitinophaga</taxon>
    </lineage>
</organism>
<name>A0A327QJK8_9BACT</name>
<reference evidence="1 2" key="1">
    <citation type="submission" date="2018-06" db="EMBL/GenBank/DDBJ databases">
        <title>Genomic Encyclopedia of Archaeal and Bacterial Type Strains, Phase II (KMG-II): from individual species to whole genera.</title>
        <authorList>
            <person name="Goeker M."/>
        </authorList>
    </citation>
    <scope>NUCLEOTIDE SEQUENCE [LARGE SCALE GENOMIC DNA]</scope>
    <source>
        <strain evidence="1 2">DSM 23857</strain>
    </source>
</reference>
<sequence length="41" mass="4478">MAGIYGEYIQDIGIILEEHWKTIGEPLEDIIKSTAGNSSNA</sequence>
<dbReference type="AlphaFoldDB" id="A0A327QJK8"/>
<keyword evidence="2" id="KW-1185">Reference proteome</keyword>
<dbReference type="Proteomes" id="UP000249547">
    <property type="component" value="Unassembled WGS sequence"/>
</dbReference>
<protein>
    <submittedName>
        <fullName evidence="1">Uncharacterized protein</fullName>
    </submittedName>
</protein>
<dbReference type="EMBL" id="QLLL01000005">
    <property type="protein sequence ID" value="RAJ03914.1"/>
    <property type="molecule type" value="Genomic_DNA"/>
</dbReference>